<name>A0A9Q8L9C2_PASFU</name>
<organism evidence="3 4">
    <name type="scientific">Passalora fulva</name>
    <name type="common">Tomato leaf mold</name>
    <name type="synonym">Cladosporium fulvum</name>
    <dbReference type="NCBI Taxonomy" id="5499"/>
    <lineage>
        <taxon>Eukaryota</taxon>
        <taxon>Fungi</taxon>
        <taxon>Dikarya</taxon>
        <taxon>Ascomycota</taxon>
        <taxon>Pezizomycotina</taxon>
        <taxon>Dothideomycetes</taxon>
        <taxon>Dothideomycetidae</taxon>
        <taxon>Mycosphaerellales</taxon>
        <taxon>Mycosphaerellaceae</taxon>
        <taxon>Fulvia</taxon>
    </lineage>
</organism>
<reference evidence="3" key="2">
    <citation type="journal article" date="2022" name="Microb. Genom.">
        <title>A chromosome-scale genome assembly of the tomato pathogen Cladosporium fulvum reveals a compartmentalized genome architecture and the presence of a dispensable chromosome.</title>
        <authorList>
            <person name="Zaccaron A.Z."/>
            <person name="Chen L.H."/>
            <person name="Samaras A."/>
            <person name="Stergiopoulos I."/>
        </authorList>
    </citation>
    <scope>NUCLEOTIDE SEQUENCE</scope>
    <source>
        <strain evidence="3">Race5_Kim</strain>
    </source>
</reference>
<dbReference type="PANTHER" id="PTHR47933">
    <property type="entry name" value="PENTATRICOPEPTIDE REPEAT-CONTAINING PROTEIN 1, MITOCHONDRIAL"/>
    <property type="match status" value="1"/>
</dbReference>
<evidence type="ECO:0000313" key="4">
    <source>
        <dbReference type="Proteomes" id="UP000756132"/>
    </source>
</evidence>
<dbReference type="RefSeq" id="XP_047757603.1">
    <property type="nucleotide sequence ID" value="XM_047902022.1"/>
</dbReference>
<dbReference type="EMBL" id="CP090164">
    <property type="protein sequence ID" value="UJO13237.1"/>
    <property type="molecule type" value="Genomic_DNA"/>
</dbReference>
<evidence type="ECO:0000259" key="2">
    <source>
        <dbReference type="Pfam" id="PF23276"/>
    </source>
</evidence>
<dbReference type="Pfam" id="PF23276">
    <property type="entry name" value="TPR_24"/>
    <property type="match status" value="1"/>
</dbReference>
<sequence>MPYKIAPVDPLWQCLFPAWSQSTLTPAAQFLRRPKRPIFQCLSTPRPSPQSVRRYDRPTNLSRLDAASRHHDAVLQPMRRTKPVSYNKIVPPIARPSEDALPNLVNEPTSFLYGRLRAFAVDGKTTRCRQLAEYLVKERRERPSTQIYNAMILSNTSHDQGSAWRVSMLLDEMNEGGLQPDSGTCHAVLRVLAVHVDHLLRTDILDYMQKRWYQLSEEGQHDVVVGLLREGLFEQALQRLDNMRSNVRVDAWLWDMAVYVLCDAGEVEEAYRIMRVRHDSSEMNLSKSLWSHLLDKGSEARHHDATALVWNSQVNQGYITASSGVCLHVLATAAQAGDAVMATEVFAQLSERGTAFRPIHYELLISTYLSASPPDLSRAISILTIMPLEKTEPSIAETRPLFLYLRDKPALVKEAFATLRELHAQDRKIPIAALNLLIECYVEQRNLPEAMKIYKLIHTFVPISQGAQKSFANIETFNLLLKGCRTAEPPDEQQASFLVSELLALRVVPTALTYDRLILVFVSAGKAALQKAASIQDTAAAETERSKGKELLDWAFRHLADMQPLGWMPRFGTLEQLAMNLARASDERCWDVFQTSEDHGKDIEGFAEKGRYMRKNVEEAWNAAMDAKQDVQIDVGGYGGMAAAA</sequence>
<keyword evidence="1" id="KW-0677">Repeat</keyword>
<proteinExistence type="predicted"/>
<gene>
    <name evidence="3" type="ORF">CLAFUR5_02874</name>
</gene>
<dbReference type="AlphaFoldDB" id="A0A9Q8L9C2"/>
<dbReference type="GeneID" id="71982752"/>
<dbReference type="OrthoDB" id="747253at2759"/>
<evidence type="ECO:0000256" key="1">
    <source>
        <dbReference type="ARBA" id="ARBA00022737"/>
    </source>
</evidence>
<dbReference type="InterPro" id="IPR057027">
    <property type="entry name" value="TPR_mt"/>
</dbReference>
<dbReference type="InterPro" id="IPR011990">
    <property type="entry name" value="TPR-like_helical_dom_sf"/>
</dbReference>
<keyword evidence="4" id="KW-1185">Reference proteome</keyword>
<dbReference type="Gene3D" id="1.25.40.10">
    <property type="entry name" value="Tetratricopeptide repeat domain"/>
    <property type="match status" value="2"/>
</dbReference>
<dbReference type="GO" id="GO:0003729">
    <property type="term" value="F:mRNA binding"/>
    <property type="evidence" value="ECO:0007669"/>
    <property type="project" value="TreeGrafter"/>
</dbReference>
<dbReference type="PANTHER" id="PTHR47933:SF69">
    <property type="entry name" value="OS07G0513200 PROTEIN"/>
    <property type="match status" value="1"/>
</dbReference>
<evidence type="ECO:0000313" key="3">
    <source>
        <dbReference type="EMBL" id="UJO13237.1"/>
    </source>
</evidence>
<reference evidence="3" key="1">
    <citation type="submission" date="2021-12" db="EMBL/GenBank/DDBJ databases">
        <authorList>
            <person name="Zaccaron A."/>
            <person name="Stergiopoulos I."/>
        </authorList>
    </citation>
    <scope>NUCLEOTIDE SEQUENCE</scope>
    <source>
        <strain evidence="3">Race5_Kim</strain>
    </source>
</reference>
<dbReference type="Proteomes" id="UP000756132">
    <property type="component" value="Chromosome 2"/>
</dbReference>
<protein>
    <recommendedName>
        <fullName evidence="2">Pentatricopeptide repeat-containing protein-mitochondrial domain-containing protein</fullName>
    </recommendedName>
</protein>
<feature type="domain" description="Pentatricopeptide repeat-containing protein-mitochondrial" evidence="2">
    <location>
        <begin position="323"/>
        <end position="456"/>
    </location>
</feature>
<dbReference type="KEGG" id="ffu:CLAFUR5_02874"/>
<dbReference type="InterPro" id="IPR051240">
    <property type="entry name" value="Mito_RNA-Proc/Resp"/>
</dbReference>
<accession>A0A9Q8L9C2</accession>